<keyword evidence="4" id="KW-0949">S-adenosyl-L-methionine</keyword>
<dbReference type="Gene3D" id="3.40.50.150">
    <property type="entry name" value="Vaccinia Virus protein VP39"/>
    <property type="match status" value="1"/>
</dbReference>
<evidence type="ECO:0000256" key="6">
    <source>
        <dbReference type="PIRSR" id="PIRSR003085-1"/>
    </source>
</evidence>
<comment type="caution">
    <text evidence="7">The sequence shown here is derived from an EMBL/GenBank/DDBJ whole genome shotgun (WGS) entry which is preliminary data.</text>
</comment>
<proteinExistence type="inferred from homology"/>
<comment type="similarity">
    <text evidence="1">Belongs to the CFA/CMAS family.</text>
</comment>
<reference evidence="7 8" key="2">
    <citation type="submission" date="2020-08" db="EMBL/GenBank/DDBJ databases">
        <title>Stappia taiwanensis sp. nov., isolated from a coastal thermal spring.</title>
        <authorList>
            <person name="Kampfer P."/>
        </authorList>
    </citation>
    <scope>NUCLEOTIDE SEQUENCE [LARGE SCALE GENOMIC DNA]</scope>
    <source>
        <strain evidence="7 8">DSM 23284</strain>
    </source>
</reference>
<evidence type="ECO:0000313" key="7">
    <source>
        <dbReference type="EMBL" id="MBA4610909.1"/>
    </source>
</evidence>
<dbReference type="InterPro" id="IPR003333">
    <property type="entry name" value="CMAS"/>
</dbReference>
<sequence length="446" mass="50281">MRYGVTQAIKTDPREARLAETVRRAIALMRPQLDAHFSVRLWDGTVEPLGNAVKPGLTVALNEPGVLPSLLRRPSLDRLIRHYAHGHIDIEGGTIIDIGAPYAIDKAARRRLRRIGKMELLKTIWPLLTARGISPDETRGFSGGKADGHKRVKSDNKRFIGFHYDVGNDFYQLFLDPQMQYSCAYFPTEDTTLNAAQAAKLEMICRKLRLRPGERLLDIGCGWGGLLCHAVQNHGVIGHGVTLSEEQLAFAQAKAERLGIADRVTFELRDYRDLSGQFDKIVSVGMYEHIGLANIPTYFGTVRGLLAEDGLFLNHAISRRAKGKKRRLIKRPEQRALQKYIFPGGELDDIGHTVAQMERVGFEVHDVENWRPHYEKTTQIWCDRLTARRQEAEEMVGPELYRLWVAYLGGCALTFHRGSARIYQTLAGKSAKGHPPVPLSRADLYR</sequence>
<gene>
    <name evidence="7" type="ORF">H1W37_04550</name>
</gene>
<dbReference type="GO" id="GO:0008168">
    <property type="term" value="F:methyltransferase activity"/>
    <property type="evidence" value="ECO:0007669"/>
    <property type="project" value="UniProtKB-KW"/>
</dbReference>
<evidence type="ECO:0000256" key="1">
    <source>
        <dbReference type="ARBA" id="ARBA00010815"/>
    </source>
</evidence>
<evidence type="ECO:0000256" key="5">
    <source>
        <dbReference type="ARBA" id="ARBA00023098"/>
    </source>
</evidence>
<name>A0A838XHP3_9HYPH</name>
<protein>
    <submittedName>
        <fullName evidence="7">Class I SAM-dependent methyltransferase</fullName>
    </submittedName>
</protein>
<keyword evidence="2 7" id="KW-0489">Methyltransferase</keyword>
<dbReference type="PANTHER" id="PTHR43667:SF1">
    <property type="entry name" value="CYCLOPROPANE-FATTY-ACYL-PHOSPHOLIPID SYNTHASE"/>
    <property type="match status" value="1"/>
</dbReference>
<dbReference type="CDD" id="cd02440">
    <property type="entry name" value="AdoMet_MTases"/>
    <property type="match status" value="1"/>
</dbReference>
<dbReference type="Proteomes" id="UP000559404">
    <property type="component" value="Unassembled WGS sequence"/>
</dbReference>
<accession>A0A838XHP3</accession>
<dbReference type="Pfam" id="PF02353">
    <property type="entry name" value="CMAS"/>
    <property type="match status" value="1"/>
</dbReference>
<dbReference type="PIRSF" id="PIRSF003085">
    <property type="entry name" value="CMAS"/>
    <property type="match status" value="1"/>
</dbReference>
<evidence type="ECO:0000256" key="2">
    <source>
        <dbReference type="ARBA" id="ARBA00022603"/>
    </source>
</evidence>
<dbReference type="GO" id="GO:0008610">
    <property type="term" value="P:lipid biosynthetic process"/>
    <property type="evidence" value="ECO:0007669"/>
    <property type="project" value="InterPro"/>
</dbReference>
<dbReference type="SUPFAM" id="SSF53335">
    <property type="entry name" value="S-adenosyl-L-methionine-dependent methyltransferases"/>
    <property type="match status" value="1"/>
</dbReference>
<keyword evidence="8" id="KW-1185">Reference proteome</keyword>
<dbReference type="AlphaFoldDB" id="A0A838XHP3"/>
<organism evidence="7 8">
    <name type="scientific">Stappia taiwanensis</name>
    <dbReference type="NCBI Taxonomy" id="992267"/>
    <lineage>
        <taxon>Bacteria</taxon>
        <taxon>Pseudomonadati</taxon>
        <taxon>Pseudomonadota</taxon>
        <taxon>Alphaproteobacteria</taxon>
        <taxon>Hyphomicrobiales</taxon>
        <taxon>Stappiaceae</taxon>
        <taxon>Stappia</taxon>
    </lineage>
</organism>
<feature type="active site" evidence="6">
    <location>
        <position position="411"/>
    </location>
</feature>
<evidence type="ECO:0000256" key="4">
    <source>
        <dbReference type="ARBA" id="ARBA00022691"/>
    </source>
</evidence>
<keyword evidence="3 7" id="KW-0808">Transferase</keyword>
<dbReference type="InterPro" id="IPR050723">
    <property type="entry name" value="CFA/CMAS"/>
</dbReference>
<dbReference type="EMBL" id="JACEON010000003">
    <property type="protein sequence ID" value="MBA4610909.1"/>
    <property type="molecule type" value="Genomic_DNA"/>
</dbReference>
<dbReference type="GO" id="GO:0032259">
    <property type="term" value="P:methylation"/>
    <property type="evidence" value="ECO:0007669"/>
    <property type="project" value="UniProtKB-KW"/>
</dbReference>
<evidence type="ECO:0000256" key="3">
    <source>
        <dbReference type="ARBA" id="ARBA00022679"/>
    </source>
</evidence>
<reference evidence="7 8" key="1">
    <citation type="submission" date="2020-07" db="EMBL/GenBank/DDBJ databases">
        <authorList>
            <person name="Li M."/>
        </authorList>
    </citation>
    <scope>NUCLEOTIDE SEQUENCE [LARGE SCALE GENOMIC DNA]</scope>
    <source>
        <strain evidence="7 8">DSM 23284</strain>
    </source>
</reference>
<dbReference type="InterPro" id="IPR029063">
    <property type="entry name" value="SAM-dependent_MTases_sf"/>
</dbReference>
<keyword evidence="5" id="KW-0443">Lipid metabolism</keyword>
<evidence type="ECO:0000313" key="8">
    <source>
        <dbReference type="Proteomes" id="UP000559404"/>
    </source>
</evidence>
<dbReference type="PANTHER" id="PTHR43667">
    <property type="entry name" value="CYCLOPROPANE-FATTY-ACYL-PHOSPHOLIPID SYNTHASE"/>
    <property type="match status" value="1"/>
</dbReference>